<accession>A0A837DFT8</accession>
<dbReference type="EMBL" id="JRZE01000001">
    <property type="protein sequence ID" value="KHF46152.1"/>
    <property type="molecule type" value="Genomic_DNA"/>
</dbReference>
<proteinExistence type="predicted"/>
<dbReference type="AlphaFoldDB" id="A0A837DFT8"/>
<dbReference type="OrthoDB" id="4749283at2"/>
<evidence type="ECO:0000313" key="2">
    <source>
        <dbReference type="EMBL" id="KHF46152.1"/>
    </source>
</evidence>
<organism evidence="2 3">
    <name type="scientific">Saccharomonospora viridis</name>
    <dbReference type="NCBI Taxonomy" id="1852"/>
    <lineage>
        <taxon>Bacteria</taxon>
        <taxon>Bacillati</taxon>
        <taxon>Actinomycetota</taxon>
        <taxon>Actinomycetes</taxon>
        <taxon>Pseudonocardiales</taxon>
        <taxon>Pseudonocardiaceae</taxon>
        <taxon>Saccharomonospora</taxon>
    </lineage>
</organism>
<evidence type="ECO:0000313" key="3">
    <source>
        <dbReference type="Proteomes" id="UP000030848"/>
    </source>
</evidence>
<name>A0A837DFT8_9PSEU</name>
<sequence length="183" mass="19444">MPPVPSTPPKKRKVGKWVTIIVSIVGVLLLGLVGLAFVGYMVGGAHNAEPGDCLHIEDFADRRERPTVLDCSDEKATLKVGVRLEDGGSCPDGDYDEIAYEEGARLCLMLNVKEGDCLANFYSPTKGYEKVACTDPKADISIMKIVEGTDDAEQACATVPGVLGGLRYPEPATVICASEPTTA</sequence>
<evidence type="ECO:0000256" key="1">
    <source>
        <dbReference type="SAM" id="Phobius"/>
    </source>
</evidence>
<dbReference type="RefSeq" id="WP_074988105.1">
    <property type="nucleotide sequence ID" value="NZ_FOWS01000003.1"/>
</dbReference>
<gene>
    <name evidence="2" type="ORF">MINT15_04530</name>
</gene>
<keyword evidence="1" id="KW-0472">Membrane</keyword>
<dbReference type="Proteomes" id="UP000030848">
    <property type="component" value="Unassembled WGS sequence"/>
</dbReference>
<comment type="caution">
    <text evidence="2">The sequence shown here is derived from an EMBL/GenBank/DDBJ whole genome shotgun (WGS) entry which is preliminary data.</text>
</comment>
<feature type="transmembrane region" description="Helical" evidence="1">
    <location>
        <begin position="20"/>
        <end position="42"/>
    </location>
</feature>
<keyword evidence="1" id="KW-1133">Transmembrane helix</keyword>
<keyword evidence="1" id="KW-0812">Transmembrane</keyword>
<reference evidence="2 3" key="1">
    <citation type="submission" date="2014-10" db="EMBL/GenBank/DDBJ databases">
        <title>Genome sequence of Micropolyspora internatus JCM3315.</title>
        <authorList>
            <person name="Shin S.-K."/>
            <person name="Yi H."/>
        </authorList>
    </citation>
    <scope>NUCLEOTIDE SEQUENCE [LARGE SCALE GENOMIC DNA]</scope>
    <source>
        <strain evidence="2 3">JCM 3315</strain>
    </source>
</reference>
<protein>
    <submittedName>
        <fullName evidence="2">Uncharacterized protein</fullName>
    </submittedName>
</protein>